<dbReference type="Proteomes" id="UP001196413">
    <property type="component" value="Unassembled WGS sequence"/>
</dbReference>
<protein>
    <submittedName>
        <fullName evidence="1">Uncharacterized protein</fullName>
    </submittedName>
</protein>
<proteinExistence type="predicted"/>
<name>A0AAD5R344_PARTN</name>
<evidence type="ECO:0000313" key="2">
    <source>
        <dbReference type="Proteomes" id="UP001196413"/>
    </source>
</evidence>
<dbReference type="AlphaFoldDB" id="A0AAD5R344"/>
<accession>A0AAD5R344</accession>
<organism evidence="1 2">
    <name type="scientific">Parelaphostrongylus tenuis</name>
    <name type="common">Meningeal worm</name>
    <dbReference type="NCBI Taxonomy" id="148309"/>
    <lineage>
        <taxon>Eukaryota</taxon>
        <taxon>Metazoa</taxon>
        <taxon>Ecdysozoa</taxon>
        <taxon>Nematoda</taxon>
        <taxon>Chromadorea</taxon>
        <taxon>Rhabditida</taxon>
        <taxon>Rhabditina</taxon>
        <taxon>Rhabditomorpha</taxon>
        <taxon>Strongyloidea</taxon>
        <taxon>Metastrongylidae</taxon>
        <taxon>Parelaphostrongylus</taxon>
    </lineage>
</organism>
<reference evidence="1" key="1">
    <citation type="submission" date="2021-06" db="EMBL/GenBank/DDBJ databases">
        <title>Parelaphostrongylus tenuis whole genome reference sequence.</title>
        <authorList>
            <person name="Garwood T.J."/>
            <person name="Larsen P.A."/>
            <person name="Fountain-Jones N.M."/>
            <person name="Garbe J.R."/>
            <person name="Macchietto M.G."/>
            <person name="Kania S.A."/>
            <person name="Gerhold R.W."/>
            <person name="Richards J.E."/>
            <person name="Wolf T.M."/>
        </authorList>
    </citation>
    <scope>NUCLEOTIDE SEQUENCE</scope>
    <source>
        <strain evidence="1">MNPRO001-30</strain>
        <tissue evidence="1">Meninges</tissue>
    </source>
</reference>
<evidence type="ECO:0000313" key="1">
    <source>
        <dbReference type="EMBL" id="KAJ1368715.1"/>
    </source>
</evidence>
<comment type="caution">
    <text evidence="1">The sequence shown here is derived from an EMBL/GenBank/DDBJ whole genome shotgun (WGS) entry which is preliminary data.</text>
</comment>
<dbReference type="EMBL" id="JAHQIW010006277">
    <property type="protein sequence ID" value="KAJ1368715.1"/>
    <property type="molecule type" value="Genomic_DNA"/>
</dbReference>
<keyword evidence="2" id="KW-1185">Reference proteome</keyword>
<sequence>MDILCMLRDSAFGLVELTAHAVLETARQRSDIQCRHLRGITSEACLSSAREAFEGLGVAIIRNIVIDLALQSGLALVWKKLG</sequence>
<gene>
    <name evidence="1" type="ORF">KIN20_029973</name>
</gene>